<organism evidence="2 3">
    <name type="scientific">Xylaria hypoxylon</name>
    <dbReference type="NCBI Taxonomy" id="37992"/>
    <lineage>
        <taxon>Eukaryota</taxon>
        <taxon>Fungi</taxon>
        <taxon>Dikarya</taxon>
        <taxon>Ascomycota</taxon>
        <taxon>Pezizomycotina</taxon>
        <taxon>Sordariomycetes</taxon>
        <taxon>Xylariomycetidae</taxon>
        <taxon>Xylariales</taxon>
        <taxon>Xylariaceae</taxon>
        <taxon>Xylaria</taxon>
    </lineage>
</organism>
<keyword evidence="1" id="KW-0812">Transmembrane</keyword>
<feature type="transmembrane region" description="Helical" evidence="1">
    <location>
        <begin position="93"/>
        <end position="113"/>
    </location>
</feature>
<protein>
    <submittedName>
        <fullName evidence="2">Uncharacterized protein</fullName>
    </submittedName>
</protein>
<keyword evidence="1" id="KW-1133">Transmembrane helix</keyword>
<feature type="transmembrane region" description="Helical" evidence="1">
    <location>
        <begin position="563"/>
        <end position="596"/>
    </location>
</feature>
<sequence>MRAEQHREWSDVEWPRGSLHFHSQHGSHEENAKETEQEMRHSPSGRLSLWEPLYLRKWVLIGFSFVFVVLLTSLEAIYVYSRDHSGLTSTSQQFHYIWTYAPAAVFTLVAALCMRVEYQMKLVAPWANMAKGSTTSQHTIQLDYISMIKVFSIWPAFKNKYYNIALASIVTISLQVSIILSTGLFILLPTKMQSKSVPISVQSRFVNSTDGIKANPQLPALLVVGHQASHLPYPLGLSDGSDSPHDQRILAIWGNTVCPVPNPRNISLDRVAVLLCLPNYAIREVEVVYTAGQEETVKINQIPGATERQLSTVHPWDIAQVQFDLHTWSSNPGLYETNAVSEAIAMQLQADYPTATALSLYTNDTIPYVELLDAKIFEQMIQQYYTRIGAAIGHVELTSFSNDMVIGSTWFIVGLLVLSIVMSISLIALTPREKLILLQNPGSIIGIATHIYQSEQLIVGLRGQGSSSDKSLQEHTKDWKVWTSRSDSSPQLFVHVEDVAPEKQQMRNPDQSTWLQPLIIRPVSRILICLLMIILILTLELLLRDSGAHNGLAAISNIDSLHYLWTWLPSFVMVLVGLVVGAVEFVVICHSPFWYLKSKMAIKFLDSNLLDNTRPALIAQAIQTRSLVIVLASVAVVLNTAGSLKILEMFLLVNTLDLNTEVGSTMDLAAPLILTQNLSFPTMTTEELVIPKVELVEQVDMENASITALLPALRTSMECTPYQASEMKHQSGISEFDGSLTVNITFPRTEMCLSLEGSNQTVRFPAYLQSENLQMSLKNDTILGASAAAFQLGPLASPVDCQSDFYFAYGFYGDSQELSGIQGLDCKFTPKLVMANVTLTGPELWLDVQNIYYETDAISGTLNYLKAYSNFNKYIFETPISLGPAIANDSSLDDPAISNRVAAAIQRQLTLIQTQNNQHCRRSLDSIGDIAGLIDQMNEQIEFGDLAPISPEKNTSQLIGDILNVHDIITKLNPTRGTITNSYLVRLVQDVASTRLLQGLLGIMLVCMRVVSVLMPTKTVLPREPTSIVSVAALLSDGNLLGRLPVNAQSEKPRDYWWSWGRGLDFRLEWREDKKNNSLGVRDGADAETNECSEIGLDEYLVIEDEELHSEITLTSQNTALTAWDEKHVDILTFGIFVIPN</sequence>
<feature type="transmembrane region" description="Helical" evidence="1">
    <location>
        <begin position="617"/>
        <end position="638"/>
    </location>
</feature>
<proteinExistence type="predicted"/>
<dbReference type="STRING" id="37992.A0A4Z0YVB9"/>
<gene>
    <name evidence="2" type="ORF">E0Z10_g5658</name>
</gene>
<feature type="transmembrane region" description="Helical" evidence="1">
    <location>
        <begin position="161"/>
        <end position="188"/>
    </location>
</feature>
<accession>A0A4Z0YVB9</accession>
<dbReference type="Pfam" id="PF11915">
    <property type="entry name" value="DUF3433"/>
    <property type="match status" value="1"/>
</dbReference>
<feature type="transmembrane region" description="Helical" evidence="1">
    <location>
        <begin position="58"/>
        <end position="81"/>
    </location>
</feature>
<evidence type="ECO:0000313" key="3">
    <source>
        <dbReference type="Proteomes" id="UP000297716"/>
    </source>
</evidence>
<dbReference type="OrthoDB" id="5332281at2759"/>
<comment type="caution">
    <text evidence="2">The sequence shown here is derived from an EMBL/GenBank/DDBJ whole genome shotgun (WGS) entry which is preliminary data.</text>
</comment>
<dbReference type="PANTHER" id="PTHR37544:SF1">
    <property type="entry name" value="PHOSPHORIBOSYLAMINOIMIDAZOLE-SUCCINOCARBOXAMIDE SYNTHASE"/>
    <property type="match status" value="1"/>
</dbReference>
<feature type="transmembrane region" description="Helical" evidence="1">
    <location>
        <begin position="526"/>
        <end position="543"/>
    </location>
</feature>
<name>A0A4Z0YVB9_9PEZI</name>
<dbReference type="InterPro" id="IPR021840">
    <property type="entry name" value="DUF3433"/>
</dbReference>
<dbReference type="PANTHER" id="PTHR37544">
    <property type="entry name" value="SPRAY-RELATED"/>
    <property type="match status" value="1"/>
</dbReference>
<keyword evidence="3" id="KW-1185">Reference proteome</keyword>
<feature type="transmembrane region" description="Helical" evidence="1">
    <location>
        <begin position="410"/>
        <end position="429"/>
    </location>
</feature>
<dbReference type="AlphaFoldDB" id="A0A4Z0YVB9"/>
<evidence type="ECO:0000313" key="2">
    <source>
        <dbReference type="EMBL" id="TGJ83100.1"/>
    </source>
</evidence>
<evidence type="ECO:0000256" key="1">
    <source>
        <dbReference type="SAM" id="Phobius"/>
    </source>
</evidence>
<dbReference type="Proteomes" id="UP000297716">
    <property type="component" value="Unassembled WGS sequence"/>
</dbReference>
<reference evidence="2 3" key="1">
    <citation type="submission" date="2019-03" db="EMBL/GenBank/DDBJ databases">
        <title>Draft genome sequence of Xylaria hypoxylon DSM 108379, a ubiquitous saprotrophic-parasitic fungi on hardwood.</title>
        <authorList>
            <person name="Buettner E."/>
            <person name="Leonhardt S."/>
            <person name="Gebauer A.M."/>
            <person name="Liers C."/>
            <person name="Hofrichter M."/>
            <person name="Kellner H."/>
        </authorList>
    </citation>
    <scope>NUCLEOTIDE SEQUENCE [LARGE SCALE GENOMIC DNA]</scope>
    <source>
        <strain evidence="2 3">DSM 108379</strain>
    </source>
</reference>
<keyword evidence="1" id="KW-0472">Membrane</keyword>
<dbReference type="EMBL" id="SKBN01000104">
    <property type="protein sequence ID" value="TGJ83100.1"/>
    <property type="molecule type" value="Genomic_DNA"/>
</dbReference>